<proteinExistence type="inferred from homology"/>
<dbReference type="InterPro" id="IPR012347">
    <property type="entry name" value="Ferritin-like"/>
</dbReference>
<dbReference type="Pfam" id="PF00210">
    <property type="entry name" value="Ferritin"/>
    <property type="match status" value="1"/>
</dbReference>
<dbReference type="AlphaFoldDB" id="A0AB39PKA1"/>
<evidence type="ECO:0000313" key="4">
    <source>
        <dbReference type="EMBL" id="XDQ31485.1"/>
    </source>
</evidence>
<name>A0AB39PKA1_9ACTN</name>
<evidence type="ECO:0000256" key="2">
    <source>
        <dbReference type="RuleBase" id="RU003875"/>
    </source>
</evidence>
<comment type="similarity">
    <text evidence="1 2">Belongs to the Dps family.</text>
</comment>
<dbReference type="InterPro" id="IPR008331">
    <property type="entry name" value="Ferritin_DPS_dom"/>
</dbReference>
<dbReference type="InterPro" id="IPR002177">
    <property type="entry name" value="DPS_DNA-bd"/>
</dbReference>
<organism evidence="4">
    <name type="scientific">Streptomyces sp. R21</name>
    <dbReference type="NCBI Taxonomy" id="3238627"/>
    <lineage>
        <taxon>Bacteria</taxon>
        <taxon>Bacillati</taxon>
        <taxon>Actinomycetota</taxon>
        <taxon>Actinomycetes</taxon>
        <taxon>Kitasatosporales</taxon>
        <taxon>Streptomycetaceae</taxon>
        <taxon>Streptomyces</taxon>
    </lineage>
</organism>
<dbReference type="RefSeq" id="WP_369242431.1">
    <property type="nucleotide sequence ID" value="NZ_CP163435.1"/>
</dbReference>
<dbReference type="EMBL" id="CP163435">
    <property type="protein sequence ID" value="XDQ31485.1"/>
    <property type="molecule type" value="Genomic_DNA"/>
</dbReference>
<dbReference type="PRINTS" id="PR01346">
    <property type="entry name" value="HELNAPAPROT"/>
</dbReference>
<dbReference type="PIRSF" id="PIRSF005900">
    <property type="entry name" value="Dps"/>
    <property type="match status" value="1"/>
</dbReference>
<evidence type="ECO:0000259" key="3">
    <source>
        <dbReference type="Pfam" id="PF00210"/>
    </source>
</evidence>
<dbReference type="CDD" id="cd01043">
    <property type="entry name" value="DPS"/>
    <property type="match status" value="1"/>
</dbReference>
<reference evidence="4" key="1">
    <citation type="submission" date="2024-07" db="EMBL/GenBank/DDBJ databases">
        <authorList>
            <person name="Yu S.T."/>
        </authorList>
    </citation>
    <scope>NUCLEOTIDE SEQUENCE</scope>
    <source>
        <strain evidence="4">R21</strain>
    </source>
</reference>
<accession>A0AB39PKA1</accession>
<protein>
    <submittedName>
        <fullName evidence="4">Dps family protein</fullName>
    </submittedName>
</protein>
<dbReference type="PANTHER" id="PTHR42932">
    <property type="entry name" value="GENERAL STRESS PROTEIN 20U"/>
    <property type="match status" value="1"/>
</dbReference>
<dbReference type="PANTHER" id="PTHR42932:SF2">
    <property type="entry name" value="DNA PROTECTION DURING STARVATION PROTEIN 1"/>
    <property type="match status" value="1"/>
</dbReference>
<dbReference type="InterPro" id="IPR009078">
    <property type="entry name" value="Ferritin-like_SF"/>
</dbReference>
<sequence>MAMVKSTLSDHARKVTGDALQDTLVDLLGLSLIGKQAHWNIVGPRFRTIHLQLDEVVTAARSYADTVAERAAALGVPPDGRAETVARSGTLPGPKDGWLEDTEVVGLLVEALEATIRRLRGRIAATEESDLVSQDLLIGITAELEKQYWMFQAENRPVHG</sequence>
<dbReference type="GO" id="GO:0008199">
    <property type="term" value="F:ferric iron binding"/>
    <property type="evidence" value="ECO:0007669"/>
    <property type="project" value="InterPro"/>
</dbReference>
<gene>
    <name evidence="4" type="ORF">AB5J56_07720</name>
</gene>
<dbReference type="Gene3D" id="1.20.1260.10">
    <property type="match status" value="1"/>
</dbReference>
<evidence type="ECO:0000256" key="1">
    <source>
        <dbReference type="ARBA" id="ARBA00009497"/>
    </source>
</evidence>
<feature type="domain" description="Ferritin/DPS" evidence="3">
    <location>
        <begin position="18"/>
        <end position="153"/>
    </location>
</feature>
<dbReference type="SUPFAM" id="SSF47240">
    <property type="entry name" value="Ferritin-like"/>
    <property type="match status" value="1"/>
</dbReference>